<protein>
    <submittedName>
        <fullName evidence="5">Molybdopterin dehydrogenase</fullName>
    </submittedName>
</protein>
<dbReference type="InterPro" id="IPR016166">
    <property type="entry name" value="FAD-bd_PCMH"/>
</dbReference>
<keyword evidence="1" id="KW-0285">Flavoprotein</keyword>
<reference evidence="5" key="3">
    <citation type="journal article" date="2008" name="FEMS Microbiol. Lett.">
        <title>Identification of genes coding for hydrolytic dehalogenation in the metagenome derived from a denitrifying 4-chlorobenzoate degrading consortium.</title>
        <authorList>
            <person name="Chae J.C."/>
            <person name="Song B."/>
            <person name="Zylstra G.J."/>
        </authorList>
    </citation>
    <scope>NUCLEOTIDE SEQUENCE</scope>
</reference>
<name>Q0MX82_9BACT</name>
<dbReference type="SUPFAM" id="SSF55447">
    <property type="entry name" value="CO dehydrogenase flavoprotein C-terminal domain-like"/>
    <property type="match status" value="1"/>
</dbReference>
<dbReference type="Gene3D" id="3.30.390.50">
    <property type="entry name" value="CO dehydrogenase flavoprotein, C-terminal domain"/>
    <property type="match status" value="1"/>
</dbReference>
<evidence type="ECO:0000256" key="2">
    <source>
        <dbReference type="ARBA" id="ARBA00022827"/>
    </source>
</evidence>
<organism evidence="5">
    <name type="scientific">consortium cosmid clone pGZ1</name>
    <dbReference type="NCBI Taxonomy" id="397422"/>
    <lineage>
        <taxon>Bacteria</taxon>
        <taxon>environmental samples</taxon>
    </lineage>
</organism>
<dbReference type="Gene3D" id="3.30.43.10">
    <property type="entry name" value="Uridine Diphospho-n-acetylenolpyruvylglucosamine Reductase, domain 2"/>
    <property type="match status" value="1"/>
</dbReference>
<dbReference type="SMART" id="SM01092">
    <property type="entry name" value="CO_deh_flav_C"/>
    <property type="match status" value="1"/>
</dbReference>
<dbReference type="PROSITE" id="PS51387">
    <property type="entry name" value="FAD_PCMH"/>
    <property type="match status" value="1"/>
</dbReference>
<dbReference type="InterPro" id="IPR016169">
    <property type="entry name" value="FAD-bd_PCMH_sub2"/>
</dbReference>
<dbReference type="InterPro" id="IPR005107">
    <property type="entry name" value="CO_DH_flav_C"/>
</dbReference>
<dbReference type="AlphaFoldDB" id="Q0MX82"/>
<reference evidence="5" key="2">
    <citation type="submission" date="2006-06" db="EMBL/GenBank/DDBJ databases">
        <authorList>
            <person name="Chae J.-C."/>
            <person name="Song B."/>
            <person name="Zylstra G.J."/>
        </authorList>
    </citation>
    <scope>NUCLEOTIDE SEQUENCE</scope>
</reference>
<dbReference type="EMBL" id="DQ826744">
    <property type="protein sequence ID" value="ABI15629.1"/>
    <property type="molecule type" value="Genomic_DNA"/>
</dbReference>
<dbReference type="GO" id="GO:0071949">
    <property type="term" value="F:FAD binding"/>
    <property type="evidence" value="ECO:0007669"/>
    <property type="project" value="InterPro"/>
</dbReference>
<accession>Q0MX82</accession>
<dbReference type="Pfam" id="PF00941">
    <property type="entry name" value="FAD_binding_5"/>
    <property type="match status" value="1"/>
</dbReference>
<feature type="domain" description="FAD-binding PCMH-type" evidence="4">
    <location>
        <begin position="1"/>
        <end position="177"/>
    </location>
</feature>
<dbReference type="SUPFAM" id="SSF56176">
    <property type="entry name" value="FAD-binding/transporter-associated domain-like"/>
    <property type="match status" value="1"/>
</dbReference>
<dbReference type="GO" id="GO:0016491">
    <property type="term" value="F:oxidoreductase activity"/>
    <property type="evidence" value="ECO:0007669"/>
    <property type="project" value="UniProtKB-KW"/>
</dbReference>
<reference evidence="5" key="1">
    <citation type="journal article" date="2002" name="FEMS Microbiol. Lett.">
        <title>Characterization of bacterial consortia capable of degrading 4-chlorobenzoate and 4-bromobenzoate under denitrifying conditions.</title>
        <authorList>
            <person name="Song B."/>
            <person name="Kerkhof L.J."/>
            <person name="Haggblom M.M."/>
        </authorList>
    </citation>
    <scope>NUCLEOTIDE SEQUENCE</scope>
</reference>
<evidence type="ECO:0000313" key="5">
    <source>
        <dbReference type="EMBL" id="ABI15629.1"/>
    </source>
</evidence>
<dbReference type="InterPro" id="IPR016167">
    <property type="entry name" value="FAD-bd_PCMH_sub1"/>
</dbReference>
<dbReference type="PANTHER" id="PTHR42659">
    <property type="entry name" value="XANTHINE DEHYDROGENASE SUBUNIT C-RELATED"/>
    <property type="match status" value="1"/>
</dbReference>
<dbReference type="PANTHER" id="PTHR42659:SF2">
    <property type="entry name" value="XANTHINE DEHYDROGENASE SUBUNIT C-RELATED"/>
    <property type="match status" value="1"/>
</dbReference>
<dbReference type="InterPro" id="IPR002346">
    <property type="entry name" value="Mopterin_DH_FAD-bd"/>
</dbReference>
<evidence type="ECO:0000256" key="1">
    <source>
        <dbReference type="ARBA" id="ARBA00022630"/>
    </source>
</evidence>
<keyword evidence="2" id="KW-0274">FAD</keyword>
<evidence type="ECO:0000256" key="3">
    <source>
        <dbReference type="ARBA" id="ARBA00023002"/>
    </source>
</evidence>
<keyword evidence="3" id="KW-0560">Oxidoreductase</keyword>
<dbReference type="InterPro" id="IPR036318">
    <property type="entry name" value="FAD-bd_PCMH-like_sf"/>
</dbReference>
<sequence>MNEFELRRADSVEAAVRQVGANPDARFLAGGQSLLPTMKLGLASPSLLVDLARIPGLADIERLDAAAARATPVLQIGAMATHAVVASSHTVRACIPALSDLADRIGDPAVRERGTLGGSLANNDPAACYPAAVLALGATICTDRRAIAADDFFIGLYETALEAGELITAVEFPIPERAGWAKFAQPASRFSLVGVFACRGASGAVRVAVTGASTCVFRSHALESALGVEWSAASCRRVPIEAAGLTSDMHASADYRAQLVRVMAGRAVERAGVDAA</sequence>
<evidence type="ECO:0000259" key="4">
    <source>
        <dbReference type="PROSITE" id="PS51387"/>
    </source>
</evidence>
<dbReference type="Gene3D" id="3.30.465.10">
    <property type="match status" value="1"/>
</dbReference>
<dbReference type="InterPro" id="IPR051312">
    <property type="entry name" value="Diverse_Substr_Oxidored"/>
</dbReference>
<proteinExistence type="predicted"/>
<dbReference type="InterPro" id="IPR036683">
    <property type="entry name" value="CO_DH_flav_C_dom_sf"/>
</dbReference>